<dbReference type="PANTHER" id="PTHR23349:SF108">
    <property type="entry name" value="BHLH DOMAIN-CONTAINING PROTEIN"/>
    <property type="match status" value="1"/>
</dbReference>
<dbReference type="EMBL" id="OB660107">
    <property type="protein sequence ID" value="CAD7222813.1"/>
    <property type="molecule type" value="Genomic_DNA"/>
</dbReference>
<keyword evidence="2" id="KW-0524">Neurogenesis</keyword>
<dbReference type="SMART" id="SM00353">
    <property type="entry name" value="HLH"/>
    <property type="match status" value="1"/>
</dbReference>
<dbReference type="PANTHER" id="PTHR23349">
    <property type="entry name" value="BASIC HELIX-LOOP-HELIX TRANSCRIPTION FACTOR, TWIST"/>
    <property type="match status" value="1"/>
</dbReference>
<evidence type="ECO:0000256" key="4">
    <source>
        <dbReference type="ARBA" id="ARBA00023242"/>
    </source>
</evidence>
<feature type="compositionally biased region" description="Polar residues" evidence="5">
    <location>
        <begin position="163"/>
        <end position="172"/>
    </location>
</feature>
<dbReference type="InterPro" id="IPR050283">
    <property type="entry name" value="E-box_TF_Regulators"/>
</dbReference>
<keyword evidence="4" id="KW-0539">Nucleus</keyword>
<dbReference type="FunFam" id="4.10.280.10:FF:000029">
    <property type="entry name" value="Achaete-scute family bHLH transcription factor 1"/>
    <property type="match status" value="1"/>
</dbReference>
<evidence type="ECO:0000313" key="6">
    <source>
        <dbReference type="EMBL" id="CAD7222813.1"/>
    </source>
</evidence>
<dbReference type="GO" id="GO:0005634">
    <property type="term" value="C:nucleus"/>
    <property type="evidence" value="ECO:0007669"/>
    <property type="project" value="UniProtKB-SubCell"/>
</dbReference>
<sequence>MAAEGWIACLPREPTTDLSSATAFGWLVQLLQRSPDDPRLIRCLLLPCSAGAMEKLSRGERSSFGSSTVLRRNARERNRVKMVNEGFSILRQHIPHIAKQKKLSKVDTLRNAVEYIRNLQRLLARGENEGQGLGRLEQFHHQQQQNIPSPGVDSKENDVGVPTPTQHRPPSMRTIVNFSTVPQGGIIIHRHESTSSISSNNDEQILAAALDEGSFATVEEADSTTPSEDTTSASSPHYEALIEPYHPSEQDDDMTGALLGIPTVVEEDHDQDLLFRVHDSLLSPPISSSPSSQTSSSPPHELPLSSQETSGSKTSHRRDQLLDVANLISWGRFRDD</sequence>
<dbReference type="GO" id="GO:0000981">
    <property type="term" value="F:DNA-binding transcription factor activity, RNA polymerase II-specific"/>
    <property type="evidence" value="ECO:0007669"/>
    <property type="project" value="TreeGrafter"/>
</dbReference>
<dbReference type="SUPFAM" id="SSF47459">
    <property type="entry name" value="HLH, helix-loop-helix DNA-binding domain"/>
    <property type="match status" value="1"/>
</dbReference>
<proteinExistence type="predicted"/>
<comment type="subcellular location">
    <subcellularLocation>
        <location evidence="1">Nucleus</location>
    </subcellularLocation>
</comment>
<feature type="region of interest" description="Disordered" evidence="5">
    <location>
        <begin position="284"/>
        <end position="318"/>
    </location>
</feature>
<dbReference type="CDD" id="cd11418">
    <property type="entry name" value="bHLH_TS_ASCL"/>
    <property type="match status" value="1"/>
</dbReference>
<organism evidence="6">
    <name type="scientific">Cyprideis torosa</name>
    <dbReference type="NCBI Taxonomy" id="163714"/>
    <lineage>
        <taxon>Eukaryota</taxon>
        <taxon>Metazoa</taxon>
        <taxon>Ecdysozoa</taxon>
        <taxon>Arthropoda</taxon>
        <taxon>Crustacea</taxon>
        <taxon>Oligostraca</taxon>
        <taxon>Ostracoda</taxon>
        <taxon>Podocopa</taxon>
        <taxon>Podocopida</taxon>
        <taxon>Cytherocopina</taxon>
        <taxon>Cytheroidea</taxon>
        <taxon>Cytherideidae</taxon>
        <taxon>Cyprideis</taxon>
    </lineage>
</organism>
<accession>A0A7R8W170</accession>
<name>A0A7R8W170_9CRUS</name>
<feature type="compositionally biased region" description="Low complexity" evidence="5">
    <location>
        <begin position="284"/>
        <end position="306"/>
    </location>
</feature>
<feature type="region of interest" description="Disordered" evidence="5">
    <location>
        <begin position="141"/>
        <end position="172"/>
    </location>
</feature>
<dbReference type="InterPro" id="IPR011598">
    <property type="entry name" value="bHLH_dom"/>
</dbReference>
<dbReference type="GO" id="GO:0007399">
    <property type="term" value="P:nervous system development"/>
    <property type="evidence" value="ECO:0007669"/>
    <property type="project" value="UniProtKB-KW"/>
</dbReference>
<dbReference type="Pfam" id="PF00010">
    <property type="entry name" value="HLH"/>
    <property type="match status" value="1"/>
</dbReference>
<keyword evidence="3" id="KW-0238">DNA-binding</keyword>
<dbReference type="Gene3D" id="4.10.280.10">
    <property type="entry name" value="Helix-loop-helix DNA-binding domain"/>
    <property type="match status" value="1"/>
</dbReference>
<evidence type="ECO:0000256" key="3">
    <source>
        <dbReference type="ARBA" id="ARBA00023125"/>
    </source>
</evidence>
<dbReference type="InterPro" id="IPR036638">
    <property type="entry name" value="HLH_DNA-bd_sf"/>
</dbReference>
<evidence type="ECO:0000256" key="5">
    <source>
        <dbReference type="SAM" id="MobiDB-lite"/>
    </source>
</evidence>
<protein>
    <submittedName>
        <fullName evidence="6">Uncharacterized protein</fullName>
    </submittedName>
</protein>
<evidence type="ECO:0000256" key="2">
    <source>
        <dbReference type="ARBA" id="ARBA00022902"/>
    </source>
</evidence>
<gene>
    <name evidence="6" type="ORF">CTOB1V02_LOCUS809</name>
</gene>
<dbReference type="AlphaFoldDB" id="A0A7R8W170"/>
<dbReference type="PROSITE" id="PS50888">
    <property type="entry name" value="BHLH"/>
    <property type="match status" value="1"/>
</dbReference>
<dbReference type="GO" id="GO:0046983">
    <property type="term" value="F:protein dimerization activity"/>
    <property type="evidence" value="ECO:0007669"/>
    <property type="project" value="InterPro"/>
</dbReference>
<dbReference type="GO" id="GO:0000977">
    <property type="term" value="F:RNA polymerase II transcription regulatory region sequence-specific DNA binding"/>
    <property type="evidence" value="ECO:0007669"/>
    <property type="project" value="TreeGrafter"/>
</dbReference>
<reference evidence="6" key="1">
    <citation type="submission" date="2020-11" db="EMBL/GenBank/DDBJ databases">
        <authorList>
            <person name="Tran Van P."/>
        </authorList>
    </citation>
    <scope>NUCLEOTIDE SEQUENCE</scope>
</reference>
<evidence type="ECO:0000256" key="1">
    <source>
        <dbReference type="ARBA" id="ARBA00004123"/>
    </source>
</evidence>